<dbReference type="Pfam" id="PF13374">
    <property type="entry name" value="TPR_10"/>
    <property type="match status" value="2"/>
</dbReference>
<evidence type="ECO:0000256" key="3">
    <source>
        <dbReference type="ARBA" id="ARBA00022833"/>
    </source>
</evidence>
<dbReference type="SUPFAM" id="SSF48452">
    <property type="entry name" value="TPR-like"/>
    <property type="match status" value="1"/>
</dbReference>
<sequence length="272" mass="29464">MILTTCAACAAPLAHDAPRCVRCHTRYCNKTCQHDHWRRGHKQMCKKIHRGGNAEQYHADKKYKEAVAVAVEACADDTNGEEDFSTLRAAINYMGSLIQLQRSEEAKALYRKTLPVARRVLGESHEMTLGMRTNYAMAFCADPAATLDDLREALTILEETARTARRVFGGAHPSTRNIEGGLRQARARFALRELLGQAVPGELAPPEPQLAAAATPFAAASAIAGHLGMDPQEANAAIEELSELKARDPEAFAELMQAALSGEGADAGDQDP</sequence>
<evidence type="ECO:0000313" key="7">
    <source>
        <dbReference type="Proteomes" id="UP000789595"/>
    </source>
</evidence>
<dbReference type="SUPFAM" id="SSF144232">
    <property type="entry name" value="HIT/MYND zinc finger-like"/>
    <property type="match status" value="1"/>
</dbReference>
<feature type="domain" description="MYND-type" evidence="5">
    <location>
        <begin position="6"/>
        <end position="45"/>
    </location>
</feature>
<dbReference type="Gene3D" id="6.10.140.2220">
    <property type="match status" value="1"/>
</dbReference>
<comment type="caution">
    <text evidence="6">The sequence shown here is derived from an EMBL/GenBank/DDBJ whole genome shotgun (WGS) entry which is preliminary data.</text>
</comment>
<evidence type="ECO:0000256" key="4">
    <source>
        <dbReference type="PROSITE-ProRule" id="PRU00134"/>
    </source>
</evidence>
<keyword evidence="2 4" id="KW-0863">Zinc-finger</keyword>
<gene>
    <name evidence="6" type="ORF">PECAL_4P04880</name>
</gene>
<dbReference type="GO" id="GO:0008270">
    <property type="term" value="F:zinc ion binding"/>
    <property type="evidence" value="ECO:0007669"/>
    <property type="project" value="UniProtKB-KW"/>
</dbReference>
<dbReference type="AlphaFoldDB" id="A0A8J2X3S9"/>
<dbReference type="InterPro" id="IPR002893">
    <property type="entry name" value="Znf_MYND"/>
</dbReference>
<dbReference type="Pfam" id="PF01753">
    <property type="entry name" value="zf-MYND"/>
    <property type="match status" value="1"/>
</dbReference>
<evidence type="ECO:0000256" key="2">
    <source>
        <dbReference type="ARBA" id="ARBA00022771"/>
    </source>
</evidence>
<evidence type="ECO:0000259" key="5">
    <source>
        <dbReference type="PROSITE" id="PS50865"/>
    </source>
</evidence>
<keyword evidence="3" id="KW-0862">Zinc</keyword>
<dbReference type="Proteomes" id="UP000789595">
    <property type="component" value="Unassembled WGS sequence"/>
</dbReference>
<dbReference type="InterPro" id="IPR011990">
    <property type="entry name" value="TPR-like_helical_dom_sf"/>
</dbReference>
<keyword evidence="7" id="KW-1185">Reference proteome</keyword>
<evidence type="ECO:0000256" key="1">
    <source>
        <dbReference type="ARBA" id="ARBA00022723"/>
    </source>
</evidence>
<dbReference type="Gene3D" id="1.25.40.10">
    <property type="entry name" value="Tetratricopeptide repeat domain"/>
    <property type="match status" value="1"/>
</dbReference>
<accession>A0A8J2X3S9</accession>
<proteinExistence type="predicted"/>
<protein>
    <recommendedName>
        <fullName evidence="5">MYND-type domain-containing protein</fullName>
    </recommendedName>
</protein>
<dbReference type="PROSITE" id="PS50865">
    <property type="entry name" value="ZF_MYND_2"/>
    <property type="match status" value="1"/>
</dbReference>
<name>A0A8J2X3S9_9STRA</name>
<evidence type="ECO:0000313" key="6">
    <source>
        <dbReference type="EMBL" id="CAH0373301.1"/>
    </source>
</evidence>
<dbReference type="EMBL" id="CAKKNE010000004">
    <property type="protein sequence ID" value="CAH0373301.1"/>
    <property type="molecule type" value="Genomic_DNA"/>
</dbReference>
<organism evidence="6 7">
    <name type="scientific">Pelagomonas calceolata</name>
    <dbReference type="NCBI Taxonomy" id="35677"/>
    <lineage>
        <taxon>Eukaryota</taxon>
        <taxon>Sar</taxon>
        <taxon>Stramenopiles</taxon>
        <taxon>Ochrophyta</taxon>
        <taxon>Pelagophyceae</taxon>
        <taxon>Pelagomonadales</taxon>
        <taxon>Pelagomonadaceae</taxon>
        <taxon>Pelagomonas</taxon>
    </lineage>
</organism>
<keyword evidence="1" id="KW-0479">Metal-binding</keyword>
<reference evidence="6" key="1">
    <citation type="submission" date="2021-11" db="EMBL/GenBank/DDBJ databases">
        <authorList>
            <consortium name="Genoscope - CEA"/>
            <person name="William W."/>
        </authorList>
    </citation>
    <scope>NUCLEOTIDE SEQUENCE</scope>
</reference>